<dbReference type="GO" id="GO:0008761">
    <property type="term" value="F:UDP-N-acetylglucosamine 2-epimerase activity"/>
    <property type="evidence" value="ECO:0007669"/>
    <property type="project" value="UniProtKB-EC"/>
</dbReference>
<dbReference type="SUPFAM" id="SSF53756">
    <property type="entry name" value="UDP-Glycosyltransferase/glycogen phosphorylase"/>
    <property type="match status" value="1"/>
</dbReference>
<dbReference type="InterPro" id="IPR029767">
    <property type="entry name" value="WecB-like"/>
</dbReference>
<evidence type="ECO:0000259" key="4">
    <source>
        <dbReference type="Pfam" id="PF02350"/>
    </source>
</evidence>
<dbReference type="InterPro" id="IPR003331">
    <property type="entry name" value="UDP_GlcNAc_Epimerase_2_dom"/>
</dbReference>
<proteinExistence type="inferred from homology"/>
<feature type="domain" description="UDP-N-acetylglucosamine 2-epimerase" evidence="4">
    <location>
        <begin position="27"/>
        <end position="370"/>
    </location>
</feature>
<comment type="similarity">
    <text evidence="2">Belongs to the UDP-N-acetylglucosamine 2-epimerase family.</text>
</comment>
<gene>
    <name evidence="5" type="ORF">MNBD_GAMMA03-2075</name>
</gene>
<dbReference type="NCBIfam" id="TIGR00236">
    <property type="entry name" value="wecB"/>
    <property type="match status" value="1"/>
</dbReference>
<dbReference type="EMBL" id="UOFC01000203">
    <property type="protein sequence ID" value="VAW48328.1"/>
    <property type="molecule type" value="Genomic_DNA"/>
</dbReference>
<sequence length="376" mass="42545">MEKSKFKILIIFGTRPEVIKLAPFIKELNKHSDHIDLRVCVTGQHRQMLDPLLKLFSIEPDDDLDLMQENQTLEGLTSLVITKSADILKRECPDYVVVQGDTTTSMAVSLAAYYQKIKVVHIEAGLRTGDKYAPFPEEINRKIIDNISDLYFVHTEMAKQNLIREGILEEKIEVTGNTVIDTLLDVVNREYDIRDTALENIPFDTKKIILVTAHRRESFGPSFENMCNAIKEAALEFSSVVDFVFPVHLNPHVHEPVYSILKSIDNIHLIEPLDYPAFVYCMKNCHFILSDSGGIQEEAPSLNKPVLVMRDTTERQEALEAGATCLVGTEKKSILNGISRLLKDPIAYKAMSEVVNPYGDGKASERIVRRLIKSFQ</sequence>
<evidence type="ECO:0000256" key="3">
    <source>
        <dbReference type="ARBA" id="ARBA00038858"/>
    </source>
</evidence>
<evidence type="ECO:0000256" key="2">
    <source>
        <dbReference type="ARBA" id="ARBA00038209"/>
    </source>
</evidence>
<dbReference type="Pfam" id="PF02350">
    <property type="entry name" value="Epimerase_2"/>
    <property type="match status" value="1"/>
</dbReference>
<accession>A0A3B0VXG9</accession>
<dbReference type="CDD" id="cd03786">
    <property type="entry name" value="GTB_UDP-GlcNAc_2-Epimerase"/>
    <property type="match status" value="1"/>
</dbReference>
<protein>
    <recommendedName>
        <fullName evidence="3">UDP-N-acetylglucosamine 2-epimerase (non-hydrolyzing)</fullName>
        <ecNumber evidence="3">5.1.3.14</ecNumber>
    </recommendedName>
</protein>
<dbReference type="AlphaFoldDB" id="A0A3B0VXG9"/>
<keyword evidence="1 5" id="KW-0413">Isomerase</keyword>
<evidence type="ECO:0000313" key="5">
    <source>
        <dbReference type="EMBL" id="VAW48328.1"/>
    </source>
</evidence>
<reference evidence="5" key="1">
    <citation type="submission" date="2018-06" db="EMBL/GenBank/DDBJ databases">
        <authorList>
            <person name="Zhirakovskaya E."/>
        </authorList>
    </citation>
    <scope>NUCLEOTIDE SEQUENCE</scope>
</reference>
<dbReference type="EC" id="5.1.3.14" evidence="3"/>
<dbReference type="Gene3D" id="3.40.50.2000">
    <property type="entry name" value="Glycogen Phosphorylase B"/>
    <property type="match status" value="2"/>
</dbReference>
<dbReference type="PANTHER" id="PTHR43174:SF2">
    <property type="entry name" value="UDP-N-ACETYLGLUCOSAMINE 2-EPIMERASE"/>
    <property type="match status" value="1"/>
</dbReference>
<dbReference type="PANTHER" id="PTHR43174">
    <property type="entry name" value="UDP-N-ACETYLGLUCOSAMINE 2-EPIMERASE"/>
    <property type="match status" value="1"/>
</dbReference>
<evidence type="ECO:0000256" key="1">
    <source>
        <dbReference type="ARBA" id="ARBA00023235"/>
    </source>
</evidence>
<name>A0A3B0VXG9_9ZZZZ</name>
<organism evidence="5">
    <name type="scientific">hydrothermal vent metagenome</name>
    <dbReference type="NCBI Taxonomy" id="652676"/>
    <lineage>
        <taxon>unclassified sequences</taxon>
        <taxon>metagenomes</taxon>
        <taxon>ecological metagenomes</taxon>
    </lineage>
</organism>